<dbReference type="AlphaFoldDB" id="A0A0W8FQF1"/>
<evidence type="ECO:0000256" key="4">
    <source>
        <dbReference type="ARBA" id="ARBA00022630"/>
    </source>
</evidence>
<dbReference type="UniPathway" id="UPA00193"/>
<comment type="similarity">
    <text evidence="3">Belongs to the methylenetetrahydrofolate reductase family.</text>
</comment>
<evidence type="ECO:0000313" key="8">
    <source>
        <dbReference type="EMBL" id="KUG23094.1"/>
    </source>
</evidence>
<proteinExistence type="inferred from homology"/>
<keyword evidence="6 8" id="KW-0560">Oxidoreductase</keyword>
<dbReference type="PANTHER" id="PTHR45754:SF3">
    <property type="entry name" value="METHYLENETETRAHYDROFOLATE REDUCTASE (NADPH)"/>
    <property type="match status" value="1"/>
</dbReference>
<reference evidence="8" key="1">
    <citation type="journal article" date="2015" name="Proc. Natl. Acad. Sci. U.S.A.">
        <title>Networks of energetic and metabolic interactions define dynamics in microbial communities.</title>
        <authorList>
            <person name="Embree M."/>
            <person name="Liu J.K."/>
            <person name="Al-Bassam M.M."/>
            <person name="Zengler K."/>
        </authorList>
    </citation>
    <scope>NUCLEOTIDE SEQUENCE</scope>
</reference>
<dbReference type="EMBL" id="LNQE01000921">
    <property type="protein sequence ID" value="KUG23094.1"/>
    <property type="molecule type" value="Genomic_DNA"/>
</dbReference>
<dbReference type="InterPro" id="IPR003171">
    <property type="entry name" value="Mehydrof_redctse-like"/>
</dbReference>
<keyword evidence="5" id="KW-0274">FAD</keyword>
<feature type="domain" description="Methylene-tetrahydrofolate reductase C-terminal-like" evidence="7">
    <location>
        <begin position="416"/>
        <end position="508"/>
    </location>
</feature>
<protein>
    <submittedName>
        <fullName evidence="8">5,10-methylenetetrahydrofolate reductase</fullName>
        <ecNumber evidence="8">1.5.1.20</ecNumber>
    </submittedName>
</protein>
<evidence type="ECO:0000259" key="7">
    <source>
        <dbReference type="Pfam" id="PF12225"/>
    </source>
</evidence>
<organism evidence="8">
    <name type="scientific">hydrocarbon metagenome</name>
    <dbReference type="NCBI Taxonomy" id="938273"/>
    <lineage>
        <taxon>unclassified sequences</taxon>
        <taxon>metagenomes</taxon>
        <taxon>ecological metagenomes</taxon>
    </lineage>
</organism>
<dbReference type="GO" id="GO:0071949">
    <property type="term" value="F:FAD binding"/>
    <property type="evidence" value="ECO:0007669"/>
    <property type="project" value="TreeGrafter"/>
</dbReference>
<evidence type="ECO:0000256" key="5">
    <source>
        <dbReference type="ARBA" id="ARBA00022827"/>
    </source>
</evidence>
<accession>A0A0W8FQF1</accession>
<dbReference type="Pfam" id="PF12225">
    <property type="entry name" value="DUF5981"/>
    <property type="match status" value="1"/>
</dbReference>
<dbReference type="CDD" id="cd00537">
    <property type="entry name" value="MTHFR"/>
    <property type="match status" value="1"/>
</dbReference>
<comment type="pathway">
    <text evidence="2">One-carbon metabolism; tetrahydrofolate interconversion.</text>
</comment>
<gene>
    <name evidence="8" type="ORF">ASZ90_007126</name>
</gene>
<dbReference type="InterPro" id="IPR022026">
    <property type="entry name" value="DUF5981"/>
</dbReference>
<keyword evidence="4" id="KW-0285">Flavoprotein</keyword>
<evidence type="ECO:0000256" key="1">
    <source>
        <dbReference type="ARBA" id="ARBA00001974"/>
    </source>
</evidence>
<dbReference type="GO" id="GO:0005829">
    <property type="term" value="C:cytosol"/>
    <property type="evidence" value="ECO:0007669"/>
    <property type="project" value="TreeGrafter"/>
</dbReference>
<dbReference type="Pfam" id="PF02219">
    <property type="entry name" value="MTHFR"/>
    <property type="match status" value="1"/>
</dbReference>
<dbReference type="EC" id="1.5.1.20" evidence="8"/>
<comment type="caution">
    <text evidence="8">The sequence shown here is derived from an EMBL/GenBank/DDBJ whole genome shotgun (WGS) entry which is preliminary data.</text>
</comment>
<name>A0A0W8FQF1_9ZZZZ</name>
<evidence type="ECO:0000256" key="6">
    <source>
        <dbReference type="ARBA" id="ARBA00023002"/>
    </source>
</evidence>
<comment type="cofactor">
    <cofactor evidence="1">
        <name>FAD</name>
        <dbReference type="ChEBI" id="CHEBI:57692"/>
    </cofactor>
</comment>
<dbReference type="PANTHER" id="PTHR45754">
    <property type="entry name" value="METHYLENETETRAHYDROFOLATE REDUCTASE"/>
    <property type="match status" value="1"/>
</dbReference>
<dbReference type="SUPFAM" id="SSF51730">
    <property type="entry name" value="FAD-linked oxidoreductase"/>
    <property type="match status" value="1"/>
</dbReference>
<evidence type="ECO:0000256" key="3">
    <source>
        <dbReference type="ARBA" id="ARBA00006743"/>
    </source>
</evidence>
<sequence length="537" mass="60418">MSPRYPLKSNGIKEENLRISMRENLFKEALLNPSVFPVTWELVPGRGAKESAQEKTLSLAKQAAESGKICALTLTDNPGGTPAMSADFMGSEIVNLGIEPLVHFTCKDKNRNQIESQLYALDRAGVRNLLVMSGDYPVSGYRGRPAPVFDLDPIHTLQLISDMNKGLTYPGVKGNIRHQPSIFFVGAVVSPFKATEAEQLLQYYKLKKKIDAGAQFIVTQLGYDARKFHEALLFMKQNNFNLPIIGNIYILPYGAAKMMNRNELPGSVVTDKLLAEIDKERNDSDKGESARILRAARMYAILKGMGYSGVHIGGHNIKHEQVERIITQGEALASQWRDLIRYFDYPIPGGFYYFDNDSQTGLNLDKPTNRQSRPLDATVGFTYGFSRFFHNLMFEPEKKLYSLMKKLSGKVTGTKIESIFHKLEHWTKVVIFDCKDCGDCALIDVAYLCPMSQCPKNQRNGACGGSFEGWCEVYPGKKKCVYVRAYARLKKHQEEAQLSKNIVEPCNWDFHQTSSWLNFYLGKDHTSKRHSGNSSGN</sequence>
<dbReference type="InterPro" id="IPR029041">
    <property type="entry name" value="FAD-linked_oxidoreductase-like"/>
</dbReference>
<dbReference type="GO" id="GO:0035999">
    <property type="term" value="P:tetrahydrofolate interconversion"/>
    <property type="evidence" value="ECO:0007669"/>
    <property type="project" value="UniProtKB-UniPathway"/>
</dbReference>
<dbReference type="GO" id="GO:0009086">
    <property type="term" value="P:methionine biosynthetic process"/>
    <property type="evidence" value="ECO:0007669"/>
    <property type="project" value="TreeGrafter"/>
</dbReference>
<dbReference type="GO" id="GO:0004489">
    <property type="term" value="F:methylenetetrahydrofolate reductase [NAD(P)H] activity"/>
    <property type="evidence" value="ECO:0007669"/>
    <property type="project" value="UniProtKB-EC"/>
</dbReference>
<dbReference type="Gene3D" id="3.20.20.220">
    <property type="match status" value="1"/>
</dbReference>
<evidence type="ECO:0000256" key="2">
    <source>
        <dbReference type="ARBA" id="ARBA00004777"/>
    </source>
</evidence>